<name>A0A225WL42_9STRA</name>
<keyword evidence="3" id="KW-1185">Reference proteome</keyword>
<sequence>MAKLNHHRELMASRGLASNEALESKTSNVIEAEERLTELTELNRIQEVFYEQQASSSTHEVSSVDTIRSHVRYKEQDTPRPKSFFDFVRSKPEFVTITTRSQAKAKERRVRFADQASKGDQRERAQQEKTNGTPTKVQGTTETEEIRARAHADTSNGR</sequence>
<proteinExistence type="predicted"/>
<protein>
    <submittedName>
        <fullName evidence="2">Uncharacterized protein</fullName>
    </submittedName>
</protein>
<organism evidence="2 3">
    <name type="scientific">Phytophthora megakarya</name>
    <dbReference type="NCBI Taxonomy" id="4795"/>
    <lineage>
        <taxon>Eukaryota</taxon>
        <taxon>Sar</taxon>
        <taxon>Stramenopiles</taxon>
        <taxon>Oomycota</taxon>
        <taxon>Peronosporomycetes</taxon>
        <taxon>Peronosporales</taxon>
        <taxon>Peronosporaceae</taxon>
        <taxon>Phytophthora</taxon>
    </lineage>
</organism>
<feature type="compositionally biased region" description="Polar residues" evidence="1">
    <location>
        <begin position="128"/>
        <end position="141"/>
    </location>
</feature>
<evidence type="ECO:0000313" key="3">
    <source>
        <dbReference type="Proteomes" id="UP000198211"/>
    </source>
</evidence>
<feature type="compositionally biased region" description="Basic and acidic residues" evidence="1">
    <location>
        <begin position="117"/>
        <end position="127"/>
    </location>
</feature>
<accession>A0A225WL42</accession>
<evidence type="ECO:0000256" key="1">
    <source>
        <dbReference type="SAM" id="MobiDB-lite"/>
    </source>
</evidence>
<evidence type="ECO:0000313" key="2">
    <source>
        <dbReference type="EMBL" id="OWZ18441.1"/>
    </source>
</evidence>
<gene>
    <name evidence="2" type="ORF">PHMEG_0007452</name>
</gene>
<reference evidence="3" key="1">
    <citation type="submission" date="2017-03" db="EMBL/GenBank/DDBJ databases">
        <title>Phytopthora megakarya and P. palmivora, two closely related causual agents of cacao black pod achieved similar genome size and gene model numbers by different mechanisms.</title>
        <authorList>
            <person name="Ali S."/>
            <person name="Shao J."/>
            <person name="Larry D.J."/>
            <person name="Kronmiller B."/>
            <person name="Shen D."/>
            <person name="Strem M.D."/>
            <person name="Melnick R.L."/>
            <person name="Guiltinan M.J."/>
            <person name="Tyler B.M."/>
            <person name="Meinhardt L.W."/>
            <person name="Bailey B.A."/>
        </authorList>
    </citation>
    <scope>NUCLEOTIDE SEQUENCE [LARGE SCALE GENOMIC DNA]</scope>
    <source>
        <strain evidence="3">zdho120</strain>
    </source>
</reference>
<dbReference type="EMBL" id="NBNE01000586">
    <property type="protein sequence ID" value="OWZ18441.1"/>
    <property type="molecule type" value="Genomic_DNA"/>
</dbReference>
<feature type="region of interest" description="Disordered" evidence="1">
    <location>
        <begin position="99"/>
        <end position="158"/>
    </location>
</feature>
<dbReference type="AlphaFoldDB" id="A0A225WL42"/>
<dbReference type="Proteomes" id="UP000198211">
    <property type="component" value="Unassembled WGS sequence"/>
</dbReference>
<comment type="caution">
    <text evidence="2">The sequence shown here is derived from an EMBL/GenBank/DDBJ whole genome shotgun (WGS) entry which is preliminary data.</text>
</comment>